<gene>
    <name evidence="1" type="ORF">UY17_C0031G0005</name>
</gene>
<organism evidence="1 2">
    <name type="scientific">Candidatus Beckwithbacteria bacterium GW2011_GWC2_47_9</name>
    <dbReference type="NCBI Taxonomy" id="1618373"/>
    <lineage>
        <taxon>Bacteria</taxon>
        <taxon>Candidatus Beckwithiibacteriota</taxon>
    </lineage>
</organism>
<feature type="non-terminal residue" evidence="1">
    <location>
        <position position="1"/>
    </location>
</feature>
<dbReference type="EMBL" id="LCOZ01000031">
    <property type="protein sequence ID" value="KKU87062.1"/>
    <property type="molecule type" value="Genomic_DNA"/>
</dbReference>
<reference evidence="1 2" key="1">
    <citation type="journal article" date="2015" name="Nature">
        <title>rRNA introns, odd ribosomes, and small enigmatic genomes across a large radiation of phyla.</title>
        <authorList>
            <person name="Brown C.T."/>
            <person name="Hug L.A."/>
            <person name="Thomas B.C."/>
            <person name="Sharon I."/>
            <person name="Castelle C.J."/>
            <person name="Singh A."/>
            <person name="Wilkins M.J."/>
            <person name="Williams K.H."/>
            <person name="Banfield J.F."/>
        </authorList>
    </citation>
    <scope>NUCLEOTIDE SEQUENCE [LARGE SCALE GENOMIC DNA]</scope>
</reference>
<dbReference type="AlphaFoldDB" id="A0A0G1TYY9"/>
<comment type="caution">
    <text evidence="1">The sequence shown here is derived from an EMBL/GenBank/DDBJ whole genome shotgun (WGS) entry which is preliminary data.</text>
</comment>
<protein>
    <submittedName>
        <fullName evidence="1">Uncharacterized protein</fullName>
    </submittedName>
</protein>
<sequence>GYKYSSYGNYLNLFNQDWVNKEDILGLFSKTEGAESYKTFVEETDERDLPTIKSVLIEEI</sequence>
<accession>A0A0G1TYY9</accession>
<evidence type="ECO:0000313" key="2">
    <source>
        <dbReference type="Proteomes" id="UP000034772"/>
    </source>
</evidence>
<name>A0A0G1TYY9_9BACT</name>
<proteinExistence type="predicted"/>
<dbReference type="Proteomes" id="UP000034772">
    <property type="component" value="Unassembled WGS sequence"/>
</dbReference>
<evidence type="ECO:0000313" key="1">
    <source>
        <dbReference type="EMBL" id="KKU87062.1"/>
    </source>
</evidence>